<evidence type="ECO:0000259" key="14">
    <source>
        <dbReference type="PROSITE" id="PS50893"/>
    </source>
</evidence>
<comment type="subcellular location">
    <subcellularLocation>
        <location evidence="1">Cytoplasm</location>
    </subcellularLocation>
</comment>
<evidence type="ECO:0000256" key="3">
    <source>
        <dbReference type="ARBA" id="ARBA00022737"/>
    </source>
</evidence>
<evidence type="ECO:0000256" key="7">
    <source>
        <dbReference type="ARBA" id="ARBA00022840"/>
    </source>
</evidence>
<organism evidence="15 16">
    <name type="scientific">Calidifontibacter indicus</name>
    <dbReference type="NCBI Taxonomy" id="419650"/>
    <lineage>
        <taxon>Bacteria</taxon>
        <taxon>Bacillati</taxon>
        <taxon>Actinomycetota</taxon>
        <taxon>Actinomycetes</taxon>
        <taxon>Micrococcales</taxon>
        <taxon>Dermacoccaceae</taxon>
        <taxon>Calidifontibacter</taxon>
    </lineage>
</organism>
<gene>
    <name evidence="15" type="ORF">DFJ65_2221</name>
</gene>
<evidence type="ECO:0000256" key="12">
    <source>
        <dbReference type="ARBA" id="ARBA00039316"/>
    </source>
</evidence>
<dbReference type="Gene3D" id="1.20.1580.10">
    <property type="entry name" value="ABC transporter ATPase like domain"/>
    <property type="match status" value="2"/>
</dbReference>
<keyword evidence="8" id="KW-0267">Excision nuclease</keyword>
<protein>
    <recommendedName>
        <fullName evidence="12">UvrABC system protein A</fullName>
    </recommendedName>
    <alternativeName>
        <fullName evidence="13">Excinuclease ABC subunit A</fullName>
    </alternativeName>
</protein>
<dbReference type="OrthoDB" id="9809851at2"/>
<keyword evidence="4" id="KW-0547">Nucleotide-binding</keyword>
<dbReference type="GO" id="GO:0004518">
    <property type="term" value="F:nuclease activity"/>
    <property type="evidence" value="ECO:0007669"/>
    <property type="project" value="UniProtKB-KW"/>
</dbReference>
<evidence type="ECO:0000256" key="6">
    <source>
        <dbReference type="ARBA" id="ARBA00022769"/>
    </source>
</evidence>
<keyword evidence="3" id="KW-0677">Repeat</keyword>
<evidence type="ECO:0000256" key="11">
    <source>
        <dbReference type="ARBA" id="ARBA00038000"/>
    </source>
</evidence>
<dbReference type="PROSITE" id="PS50893">
    <property type="entry name" value="ABC_TRANSPORTER_2"/>
    <property type="match status" value="1"/>
</dbReference>
<dbReference type="PANTHER" id="PTHR43152">
    <property type="entry name" value="UVRABC SYSTEM PROTEIN A"/>
    <property type="match status" value="1"/>
</dbReference>
<dbReference type="Gene3D" id="3.40.50.300">
    <property type="entry name" value="P-loop containing nucleotide triphosphate hydrolases"/>
    <property type="match status" value="3"/>
</dbReference>
<dbReference type="InterPro" id="IPR027417">
    <property type="entry name" value="P-loop_NTPase"/>
</dbReference>
<evidence type="ECO:0000256" key="13">
    <source>
        <dbReference type="ARBA" id="ARBA00042156"/>
    </source>
</evidence>
<evidence type="ECO:0000313" key="15">
    <source>
        <dbReference type="EMBL" id="REF31176.1"/>
    </source>
</evidence>
<comment type="similarity">
    <text evidence="11">Belongs to the ABC transporter superfamily. UvrA family.</text>
</comment>
<comment type="caution">
    <text evidence="15">The sequence shown here is derived from an EMBL/GenBank/DDBJ whole genome shotgun (WGS) entry which is preliminary data.</text>
</comment>
<feature type="domain" description="ABC transporter" evidence="14">
    <location>
        <begin position="480"/>
        <end position="775"/>
    </location>
</feature>
<reference evidence="15 16" key="1">
    <citation type="submission" date="2018-08" db="EMBL/GenBank/DDBJ databases">
        <title>Sequencing the genomes of 1000 actinobacteria strains.</title>
        <authorList>
            <person name="Klenk H.-P."/>
        </authorList>
    </citation>
    <scope>NUCLEOTIDE SEQUENCE [LARGE SCALE GENOMIC DNA]</scope>
    <source>
        <strain evidence="15 16">DSM 22967</strain>
    </source>
</reference>
<dbReference type="GO" id="GO:0016887">
    <property type="term" value="F:ATP hydrolysis activity"/>
    <property type="evidence" value="ECO:0007669"/>
    <property type="project" value="InterPro"/>
</dbReference>
<accession>A0A3D9UPG9</accession>
<dbReference type="EMBL" id="QTUA01000001">
    <property type="protein sequence ID" value="REF31176.1"/>
    <property type="molecule type" value="Genomic_DNA"/>
</dbReference>
<keyword evidence="2" id="KW-0963">Cytoplasm</keyword>
<keyword evidence="5" id="KW-0227">DNA damage</keyword>
<dbReference type="PANTHER" id="PTHR43152:SF2">
    <property type="entry name" value="DRUG RESISTANCE ABC TRANSPORTER"/>
    <property type="match status" value="1"/>
</dbReference>
<sequence>MATTPAADSHDVIRVQGARVNNLKDISVDLPKRRLTAVTGVSGSGKSSLVFGTIAAESQRLINETYSAFVQGFMPTLARPEVDVLEGLTTAIIVDQERMGANARSTVGTVTDANAMLRILFSRLGVPHIGGPNAFSFNVPSVSASGAITVQKGAKTIAEKATFNRLGGMCPRCEGMGQVSDFDLAELFDENLSLSEGALKVPGYSMDGWYGRIFGGSGFFDMDKPVKKFTKRQLHDLLYKEPTKIKVEGINLTYEGIIPKIQKSMLSKDRDSMQPHIRAFVDRVVTFTTCPECDGTRLAEHARSSKIKGINIAEACEMQIDALAEWLRGVDDKSVAPLIAGLQHTLDSFVEIGLGYLSLNRPSGTLSGGEGQRTKMIRHLGSALTDVTYVFDEPSIGLHPHDIQRMNELLIRLRDKGNTVLVVEHKPEMIEIADHIVDIGPAAGSGGGEVVYEGDIAGLRKAGTLTGKHLDDRASLKDQVREADGVIEVRGAGTHNLKDVDVDIPTGVLVVVTGVAGSGKSSLIHGSLAKRDGVVVVDQTAIRGSRRSNPATYTGLLEPIRKAFAKANGVKPALFSANSEGACPTCNGAGVIYTDLGIMAGMSTVCEDCEGKRFSSAVLEYEFGGRNIAEVLELPVDEALEFFADGDAKVPAAAKILGHMSEVGLGYLRLGQPLTTLSGGERQRLKLATHMGEKGGVYILDEPTTGLHLADVEQLLTLLDRLVDSGKSVIVIEHHQAVMAHADWIIDLGPGAGHDGGEIVFEGTPADLVKGQKTLTGKYLAQYVAAGK</sequence>
<keyword evidence="16" id="KW-1185">Reference proteome</keyword>
<proteinExistence type="inferred from homology"/>
<dbReference type="GO" id="GO:0003677">
    <property type="term" value="F:DNA binding"/>
    <property type="evidence" value="ECO:0007669"/>
    <property type="project" value="UniProtKB-KW"/>
</dbReference>
<dbReference type="GO" id="GO:0008270">
    <property type="term" value="F:zinc ion binding"/>
    <property type="evidence" value="ECO:0007669"/>
    <property type="project" value="UniProtKB-KW"/>
</dbReference>
<evidence type="ECO:0000256" key="5">
    <source>
        <dbReference type="ARBA" id="ARBA00022763"/>
    </source>
</evidence>
<name>A0A3D9UPG9_9MICO</name>
<dbReference type="GO" id="GO:0005524">
    <property type="term" value="F:ATP binding"/>
    <property type="evidence" value="ECO:0007669"/>
    <property type="project" value="UniProtKB-KW"/>
</dbReference>
<evidence type="ECO:0000256" key="4">
    <source>
        <dbReference type="ARBA" id="ARBA00022741"/>
    </source>
</evidence>
<dbReference type="RefSeq" id="WP_115923061.1">
    <property type="nucleotide sequence ID" value="NZ_QTUA01000001.1"/>
</dbReference>
<evidence type="ECO:0000256" key="2">
    <source>
        <dbReference type="ARBA" id="ARBA00022490"/>
    </source>
</evidence>
<dbReference type="GO" id="GO:0005737">
    <property type="term" value="C:cytoplasm"/>
    <property type="evidence" value="ECO:0007669"/>
    <property type="project" value="UniProtKB-SubCell"/>
</dbReference>
<dbReference type="Proteomes" id="UP000256253">
    <property type="component" value="Unassembled WGS sequence"/>
</dbReference>
<dbReference type="SUPFAM" id="SSF52540">
    <property type="entry name" value="P-loop containing nucleoside triphosphate hydrolases"/>
    <property type="match status" value="2"/>
</dbReference>
<dbReference type="GO" id="GO:0006281">
    <property type="term" value="P:DNA repair"/>
    <property type="evidence" value="ECO:0007669"/>
    <property type="project" value="UniProtKB-KW"/>
</dbReference>
<keyword evidence="10" id="KW-0234">DNA repair</keyword>
<dbReference type="AlphaFoldDB" id="A0A3D9UPG9"/>
<keyword evidence="9" id="KW-0238">DNA-binding</keyword>
<dbReference type="Gene3D" id="1.10.8.280">
    <property type="entry name" value="ABC transporter ATPase domain-like"/>
    <property type="match status" value="1"/>
</dbReference>
<evidence type="ECO:0000256" key="9">
    <source>
        <dbReference type="ARBA" id="ARBA00023125"/>
    </source>
</evidence>
<dbReference type="InterPro" id="IPR003439">
    <property type="entry name" value="ABC_transporter-like_ATP-bd"/>
</dbReference>
<keyword evidence="7" id="KW-0067">ATP-binding</keyword>
<keyword evidence="6" id="KW-0228">DNA excision</keyword>
<evidence type="ECO:0000313" key="16">
    <source>
        <dbReference type="Proteomes" id="UP000256253"/>
    </source>
</evidence>
<dbReference type="Pfam" id="PF00005">
    <property type="entry name" value="ABC_tran"/>
    <property type="match status" value="1"/>
</dbReference>
<evidence type="ECO:0000256" key="8">
    <source>
        <dbReference type="ARBA" id="ARBA00022881"/>
    </source>
</evidence>
<evidence type="ECO:0000256" key="10">
    <source>
        <dbReference type="ARBA" id="ARBA00023204"/>
    </source>
</evidence>
<evidence type="ECO:0000256" key="1">
    <source>
        <dbReference type="ARBA" id="ARBA00004496"/>
    </source>
</evidence>